<sequence length="244" mass="26406">MAMSAFSQKILPAILIAAGVGVGGWFVGQGLEGFRQAERFITIKGLAEQDVKSDFAIWTLSFRRAGGDYQAVRSELTADREAVAAFLRGQGFNDQEIELRPLRITDLMAREYGQQDVALRYTGEGSVLVRSARVDLVARASNAVDPLITQGVALSQDGPMGGAPRYFLRGFNEVKPQLLEAAVTNAREQAEQFATDAGATLGDLRRANQGAIQILDDDGSDGYSSGLTIGKRLRVVSTFEFLLK</sequence>
<dbReference type="InterPro" id="IPR007497">
    <property type="entry name" value="SIMPL/DUF541"/>
</dbReference>
<gene>
    <name evidence="1" type="ORF">DHf2319_05100</name>
</gene>
<dbReference type="InterPro" id="IPR052022">
    <property type="entry name" value="26kDa_periplasmic_antigen"/>
</dbReference>
<organism evidence="1 2">
    <name type="scientific">Orrella daihaiensis</name>
    <dbReference type="NCBI Taxonomy" id="2782176"/>
    <lineage>
        <taxon>Bacteria</taxon>
        <taxon>Pseudomonadati</taxon>
        <taxon>Pseudomonadota</taxon>
        <taxon>Betaproteobacteria</taxon>
        <taxon>Burkholderiales</taxon>
        <taxon>Alcaligenaceae</taxon>
        <taxon>Orrella</taxon>
    </lineage>
</organism>
<dbReference type="InterPro" id="IPR016907">
    <property type="entry name" value="UCP029033"/>
</dbReference>
<dbReference type="Proteomes" id="UP000831607">
    <property type="component" value="Chromosome"/>
</dbReference>
<accession>A0ABY4ALW5</accession>
<dbReference type="PIRSF" id="PIRSF029033">
    <property type="entry name" value="UCP029033"/>
    <property type="match status" value="1"/>
</dbReference>
<reference evidence="1 2" key="1">
    <citation type="submission" date="2020-11" db="EMBL/GenBank/DDBJ databases">
        <title>Algicoccus daihaiensis sp.nov., isolated from Daihai Lake in Inner Mongolia.</title>
        <authorList>
            <person name="Kai J."/>
        </authorList>
    </citation>
    <scope>NUCLEOTIDE SEQUENCE [LARGE SCALE GENOMIC DNA]</scope>
    <source>
        <strain evidence="2">f23</strain>
    </source>
</reference>
<evidence type="ECO:0000313" key="2">
    <source>
        <dbReference type="Proteomes" id="UP000831607"/>
    </source>
</evidence>
<evidence type="ECO:0000313" key="1">
    <source>
        <dbReference type="EMBL" id="UOD51268.1"/>
    </source>
</evidence>
<keyword evidence="2" id="KW-1185">Reference proteome</keyword>
<protein>
    <submittedName>
        <fullName evidence="1">SIMPL domain-containing protein</fullName>
    </submittedName>
</protein>
<dbReference type="Pfam" id="PF04402">
    <property type="entry name" value="SIMPL"/>
    <property type="match status" value="1"/>
</dbReference>
<proteinExistence type="predicted"/>
<name>A0ABY4ALW5_9BURK</name>
<dbReference type="Gene3D" id="3.30.110.170">
    <property type="entry name" value="Protein of unknown function (DUF541), domain 1"/>
    <property type="match status" value="1"/>
</dbReference>
<dbReference type="PANTHER" id="PTHR34387">
    <property type="entry name" value="SLR1258 PROTEIN"/>
    <property type="match status" value="1"/>
</dbReference>
<dbReference type="EMBL" id="CP063982">
    <property type="protein sequence ID" value="UOD51268.1"/>
    <property type="molecule type" value="Genomic_DNA"/>
</dbReference>
<dbReference type="PANTHER" id="PTHR34387:SF2">
    <property type="entry name" value="SLR1258 PROTEIN"/>
    <property type="match status" value="1"/>
</dbReference>